<evidence type="ECO:0000313" key="8">
    <source>
        <dbReference type="EMBL" id="KAF4659644.1"/>
    </source>
</evidence>
<evidence type="ECO:0000313" key="9">
    <source>
        <dbReference type="Proteomes" id="UP000591131"/>
    </source>
</evidence>
<name>A0A7J6LK44_PERCH</name>
<organism evidence="8 9">
    <name type="scientific">Perkinsus chesapeaki</name>
    <name type="common">Clam parasite</name>
    <name type="synonym">Perkinsus andrewsi</name>
    <dbReference type="NCBI Taxonomy" id="330153"/>
    <lineage>
        <taxon>Eukaryota</taxon>
        <taxon>Sar</taxon>
        <taxon>Alveolata</taxon>
        <taxon>Perkinsozoa</taxon>
        <taxon>Perkinsea</taxon>
        <taxon>Perkinsida</taxon>
        <taxon>Perkinsidae</taxon>
        <taxon>Perkinsus</taxon>
    </lineage>
</organism>
<dbReference type="EMBL" id="JAAPAO010000445">
    <property type="protein sequence ID" value="KAF4659644.1"/>
    <property type="molecule type" value="Genomic_DNA"/>
</dbReference>
<dbReference type="InterPro" id="IPR050416">
    <property type="entry name" value="FAD-linked_Oxidoreductase"/>
</dbReference>
<dbReference type="InterPro" id="IPR036318">
    <property type="entry name" value="FAD-bd_PCMH-like_sf"/>
</dbReference>
<keyword evidence="4" id="KW-0274">FAD</keyword>
<reference evidence="8 9" key="1">
    <citation type="submission" date="2020-04" db="EMBL/GenBank/DDBJ databases">
        <title>Perkinsus chesapeaki whole genome sequence.</title>
        <authorList>
            <person name="Bogema D.R."/>
        </authorList>
    </citation>
    <scope>NUCLEOTIDE SEQUENCE [LARGE SCALE GENOMIC DNA]</scope>
    <source>
        <strain evidence="8">ATCC PRA-425</strain>
    </source>
</reference>
<dbReference type="OrthoDB" id="426782at2759"/>
<dbReference type="GO" id="GO:0016491">
    <property type="term" value="F:oxidoreductase activity"/>
    <property type="evidence" value="ECO:0007669"/>
    <property type="project" value="UniProtKB-KW"/>
</dbReference>
<dbReference type="InterPro" id="IPR016166">
    <property type="entry name" value="FAD-bd_PCMH"/>
</dbReference>
<dbReference type="Proteomes" id="UP000591131">
    <property type="component" value="Unassembled WGS sequence"/>
</dbReference>
<keyword evidence="5" id="KW-0560">Oxidoreductase</keyword>
<sequence length="529" mass="58482">MIYWMLLLFGASADVHTAVELLEKALTGKVQTSKIPDPFNRRFGESRGYIPAAMVNVSSADDTKKALDICLANKAPVALRSSVGHSYIGQSTVNNGIVINFDNLREFTVIKEDDGSYSARLGAGLELLEVYSRLARHDPPLGIAAGDCRSVGIAGLTLGGGLGVSSAKYGVTVDRLKSAEVVIYNKPCGRFEVVEATGYNEHSDLFFAIRGGMGGNYGAVVSLTFSTFPADKVLVMKTGALKPKDVTQTDLMRKFMAYMHSGSAGPELFGSGQFSNGAIEFQAQCFCDRGCVHCNKLLDGLQKAVEIVHPWRAEQDYGEAMWMWMGCSEYYPPGGLRGCTERQLLDSMEKCWRLGNKYKGQIYQSKSVFFPKNIPLEILRFMETATTDEACHPGPCTIQLYFHGHAALSQPRDCNEAGGSCTAFDHRSAGWWSQMLINWSENEPDVSSKLRWLKSLYQNVFPRSSKTAYQNLIDIDLADGRKWVAQYFPNAATYPRLQKVKCRYNAINMFTFPAIDKMVVEISDGICRA</sequence>
<feature type="signal peptide" evidence="6">
    <location>
        <begin position="1"/>
        <end position="17"/>
    </location>
</feature>
<dbReference type="GO" id="GO:0071949">
    <property type="term" value="F:FAD binding"/>
    <property type="evidence" value="ECO:0007669"/>
    <property type="project" value="InterPro"/>
</dbReference>
<evidence type="ECO:0000259" key="7">
    <source>
        <dbReference type="PROSITE" id="PS51387"/>
    </source>
</evidence>
<dbReference type="Gene3D" id="3.30.465.10">
    <property type="match status" value="1"/>
</dbReference>
<dbReference type="PANTHER" id="PTHR42973">
    <property type="entry name" value="BINDING OXIDOREDUCTASE, PUTATIVE (AFU_ORTHOLOGUE AFUA_1G17690)-RELATED"/>
    <property type="match status" value="1"/>
</dbReference>
<dbReference type="AlphaFoldDB" id="A0A7J6LK44"/>
<dbReference type="InterPro" id="IPR016169">
    <property type="entry name" value="FAD-bd_PCMH_sub2"/>
</dbReference>
<dbReference type="Pfam" id="PF08031">
    <property type="entry name" value="BBE"/>
    <property type="match status" value="1"/>
</dbReference>
<dbReference type="SUPFAM" id="SSF56176">
    <property type="entry name" value="FAD-binding/transporter-associated domain-like"/>
    <property type="match status" value="1"/>
</dbReference>
<dbReference type="Pfam" id="PF01565">
    <property type="entry name" value="FAD_binding_4"/>
    <property type="match status" value="1"/>
</dbReference>
<comment type="cofactor">
    <cofactor evidence="1">
        <name>FAD</name>
        <dbReference type="ChEBI" id="CHEBI:57692"/>
    </cofactor>
</comment>
<keyword evidence="3" id="KW-0285">Flavoprotein</keyword>
<accession>A0A7J6LK44</accession>
<dbReference type="PROSITE" id="PS51387">
    <property type="entry name" value="FAD_PCMH"/>
    <property type="match status" value="1"/>
</dbReference>
<evidence type="ECO:0000256" key="2">
    <source>
        <dbReference type="ARBA" id="ARBA00005466"/>
    </source>
</evidence>
<evidence type="ECO:0000256" key="4">
    <source>
        <dbReference type="ARBA" id="ARBA00022827"/>
    </source>
</evidence>
<keyword evidence="6" id="KW-0732">Signal</keyword>
<protein>
    <recommendedName>
        <fullName evidence="7">FAD-binding PCMH-type domain-containing protein</fullName>
    </recommendedName>
</protein>
<evidence type="ECO:0000256" key="5">
    <source>
        <dbReference type="ARBA" id="ARBA00023002"/>
    </source>
</evidence>
<comment type="similarity">
    <text evidence="2">Belongs to the oxygen-dependent FAD-linked oxidoreductase family.</text>
</comment>
<keyword evidence="9" id="KW-1185">Reference proteome</keyword>
<evidence type="ECO:0000256" key="6">
    <source>
        <dbReference type="SAM" id="SignalP"/>
    </source>
</evidence>
<dbReference type="PANTHER" id="PTHR42973:SF39">
    <property type="entry name" value="FAD-BINDING PCMH-TYPE DOMAIN-CONTAINING PROTEIN"/>
    <property type="match status" value="1"/>
</dbReference>
<evidence type="ECO:0000256" key="1">
    <source>
        <dbReference type="ARBA" id="ARBA00001974"/>
    </source>
</evidence>
<dbReference type="Gene3D" id="3.40.462.20">
    <property type="match status" value="1"/>
</dbReference>
<dbReference type="InterPro" id="IPR006094">
    <property type="entry name" value="Oxid_FAD_bind_N"/>
</dbReference>
<gene>
    <name evidence="8" type="ORF">FOL47_007499</name>
</gene>
<proteinExistence type="inferred from homology"/>
<feature type="domain" description="FAD-binding PCMH-type" evidence="7">
    <location>
        <begin position="47"/>
        <end position="230"/>
    </location>
</feature>
<comment type="caution">
    <text evidence="8">The sequence shown here is derived from an EMBL/GenBank/DDBJ whole genome shotgun (WGS) entry which is preliminary data.</text>
</comment>
<evidence type="ECO:0000256" key="3">
    <source>
        <dbReference type="ARBA" id="ARBA00022630"/>
    </source>
</evidence>
<dbReference type="InterPro" id="IPR012951">
    <property type="entry name" value="BBE"/>
</dbReference>
<feature type="chain" id="PRO_5029522054" description="FAD-binding PCMH-type domain-containing protein" evidence="6">
    <location>
        <begin position="18"/>
        <end position="529"/>
    </location>
</feature>